<evidence type="ECO:0000313" key="10">
    <source>
        <dbReference type="EMBL" id="RIE16279.1"/>
    </source>
</evidence>
<feature type="binding site" evidence="8">
    <location>
        <position position="195"/>
    </location>
    <ligand>
        <name>Zn(2+)</name>
        <dbReference type="ChEBI" id="CHEBI:29105"/>
    </ligand>
</feature>
<dbReference type="Pfam" id="PF01979">
    <property type="entry name" value="Amidohydro_1"/>
    <property type="match status" value="1"/>
</dbReference>
<protein>
    <submittedName>
        <fullName evidence="10">N-acetylglucosamine-6-phosphate deacetylase</fullName>
        <ecNumber evidence="10">3.5.1.25</ecNumber>
    </submittedName>
</protein>
<dbReference type="Gene3D" id="3.20.20.140">
    <property type="entry name" value="Metal-dependent hydrolases"/>
    <property type="match status" value="1"/>
</dbReference>
<dbReference type="GO" id="GO:0046872">
    <property type="term" value="F:metal ion binding"/>
    <property type="evidence" value="ECO:0007669"/>
    <property type="project" value="UniProtKB-KW"/>
</dbReference>
<feature type="binding site" evidence="7">
    <location>
        <position position="251"/>
    </location>
    <ligand>
        <name>substrate</name>
    </ligand>
</feature>
<keyword evidence="3 5" id="KW-0378">Hydrolase</keyword>
<evidence type="ECO:0000256" key="8">
    <source>
        <dbReference type="PIRSR" id="PIRSR038994-3"/>
    </source>
</evidence>
<feature type="binding site" evidence="8">
    <location>
        <position position="131"/>
    </location>
    <ligand>
        <name>Zn(2+)</name>
        <dbReference type="ChEBI" id="CHEBI:29105"/>
    </ligand>
</feature>
<dbReference type="Gene3D" id="2.30.40.10">
    <property type="entry name" value="Urease, subunit C, domain 1"/>
    <property type="match status" value="1"/>
</dbReference>
<dbReference type="GO" id="GO:0006046">
    <property type="term" value="P:N-acetylglucosamine catabolic process"/>
    <property type="evidence" value="ECO:0007669"/>
    <property type="project" value="TreeGrafter"/>
</dbReference>
<dbReference type="OrthoDB" id="9776488at2"/>
<keyword evidence="2 8" id="KW-0479">Metal-binding</keyword>
<feature type="binding site" evidence="7">
    <location>
        <position position="227"/>
    </location>
    <ligand>
        <name>substrate</name>
    </ligand>
</feature>
<evidence type="ECO:0000256" key="5">
    <source>
        <dbReference type="PIRNR" id="PIRNR038994"/>
    </source>
</evidence>
<dbReference type="GO" id="GO:0008448">
    <property type="term" value="F:N-acetylglucosamine-6-phosphate deacetylase activity"/>
    <property type="evidence" value="ECO:0007669"/>
    <property type="project" value="UniProtKB-EC"/>
</dbReference>
<feature type="active site" description="Proton donor/acceptor" evidence="6">
    <location>
        <position position="274"/>
    </location>
</feature>
<gene>
    <name evidence="10" type="primary">nagA</name>
    <name evidence="10" type="ORF">SMC1_07670</name>
</gene>
<dbReference type="InterPro" id="IPR011059">
    <property type="entry name" value="Metal-dep_hydrolase_composite"/>
</dbReference>
<feature type="binding site" evidence="7">
    <location>
        <position position="142"/>
    </location>
    <ligand>
        <name>substrate</name>
    </ligand>
</feature>
<comment type="caution">
    <text evidence="10">The sequence shown here is derived from an EMBL/GenBank/DDBJ whole genome shotgun (WGS) entry which is preliminary data.</text>
</comment>
<evidence type="ECO:0000256" key="7">
    <source>
        <dbReference type="PIRSR" id="PIRSR038994-2"/>
    </source>
</evidence>
<dbReference type="InterPro" id="IPR006680">
    <property type="entry name" value="Amidohydro-rel"/>
</dbReference>
<evidence type="ECO:0000256" key="4">
    <source>
        <dbReference type="ARBA" id="ARBA00023277"/>
    </source>
</evidence>
<feature type="binding site" evidence="8">
    <location>
        <position position="216"/>
    </location>
    <ligand>
        <name>Zn(2+)</name>
        <dbReference type="ChEBI" id="CHEBI:29105"/>
    </ligand>
</feature>
<dbReference type="AlphaFoldDB" id="A0A398DQK7"/>
<evidence type="ECO:0000259" key="9">
    <source>
        <dbReference type="Pfam" id="PF01979"/>
    </source>
</evidence>
<proteinExistence type="inferred from homology"/>
<evidence type="ECO:0000256" key="6">
    <source>
        <dbReference type="PIRSR" id="PIRSR038994-1"/>
    </source>
</evidence>
<feature type="binding site" evidence="7">
    <location>
        <begin position="307"/>
        <end position="309"/>
    </location>
    <ligand>
        <name>substrate</name>
    </ligand>
</feature>
<dbReference type="EMBL" id="QXIY01000033">
    <property type="protein sequence ID" value="RIE16279.1"/>
    <property type="molecule type" value="Genomic_DNA"/>
</dbReference>
<keyword evidence="4 5" id="KW-0119">Carbohydrate metabolism</keyword>
<accession>A0A398DQK7</accession>
<dbReference type="InterPro" id="IPR032466">
    <property type="entry name" value="Metal_Hydrolase"/>
</dbReference>
<dbReference type="Proteomes" id="UP000266113">
    <property type="component" value="Unassembled WGS sequence"/>
</dbReference>
<name>A0A398DQK7_9BACT</name>
<evidence type="ECO:0000256" key="1">
    <source>
        <dbReference type="ARBA" id="ARBA00010716"/>
    </source>
</evidence>
<feature type="binding site" evidence="7">
    <location>
        <begin position="219"/>
        <end position="220"/>
    </location>
    <ligand>
        <name>substrate</name>
    </ligand>
</feature>
<dbReference type="FunFam" id="3.20.20.140:FF:000004">
    <property type="entry name" value="N-acetylglucosamine-6-phosphate deacetylase"/>
    <property type="match status" value="1"/>
</dbReference>
<organism evidence="10 11">
    <name type="scientific">Candidatus Cryosericum septentrionale</name>
    <dbReference type="NCBI Taxonomy" id="2290913"/>
    <lineage>
        <taxon>Bacteria</taxon>
        <taxon>Pseudomonadati</taxon>
        <taxon>Caldisericota/Cryosericota group</taxon>
        <taxon>Candidatus Cryosericota</taxon>
        <taxon>Candidatus Cryosericia</taxon>
        <taxon>Candidatus Cryosericales</taxon>
        <taxon>Candidatus Cryosericaceae</taxon>
        <taxon>Candidatus Cryosericum</taxon>
    </lineage>
</organism>
<evidence type="ECO:0000256" key="2">
    <source>
        <dbReference type="ARBA" id="ARBA00022723"/>
    </source>
</evidence>
<dbReference type="NCBIfam" id="TIGR00221">
    <property type="entry name" value="nagA"/>
    <property type="match status" value="1"/>
</dbReference>
<dbReference type="EC" id="3.5.1.25" evidence="10"/>
<evidence type="ECO:0000256" key="3">
    <source>
        <dbReference type="ARBA" id="ARBA00022801"/>
    </source>
</evidence>
<dbReference type="PIRSF" id="PIRSF038994">
    <property type="entry name" value="NagA"/>
    <property type="match status" value="1"/>
</dbReference>
<reference evidence="10 11" key="1">
    <citation type="submission" date="2018-09" db="EMBL/GenBank/DDBJ databases">
        <title>Discovery and Ecogenomic Context for Candidatus Cryosericales, a Global Caldiserica Order Active in Thawing Permafrost.</title>
        <authorList>
            <person name="Martinez M.A."/>
            <person name="Woodcroft B.J."/>
            <person name="Ignacio Espinoza J.C."/>
            <person name="Zayed A."/>
            <person name="Singleton C.M."/>
            <person name="Boyd J."/>
            <person name="Li Y.-F."/>
            <person name="Purvine S."/>
            <person name="Maughan H."/>
            <person name="Hodgkins S.B."/>
            <person name="Anderson D."/>
            <person name="Sederholm M."/>
            <person name="Temperton B."/>
            <person name="Saleska S.R."/>
            <person name="Tyson G.W."/>
            <person name="Rich V.I."/>
        </authorList>
    </citation>
    <scope>NUCLEOTIDE SEQUENCE [LARGE SCALE GENOMIC DNA]</scope>
    <source>
        <strain evidence="10 11">SMC1</strain>
    </source>
</reference>
<dbReference type="PANTHER" id="PTHR11113:SF14">
    <property type="entry name" value="N-ACETYLGLUCOSAMINE-6-PHOSPHATE DEACETYLASE"/>
    <property type="match status" value="1"/>
</dbReference>
<dbReference type="SUPFAM" id="SSF51338">
    <property type="entry name" value="Composite domain of metallo-dependent hydrolases"/>
    <property type="match status" value="1"/>
</dbReference>
<keyword evidence="11" id="KW-1185">Reference proteome</keyword>
<dbReference type="SUPFAM" id="SSF51556">
    <property type="entry name" value="Metallo-dependent hydrolases"/>
    <property type="match status" value="1"/>
</dbReference>
<dbReference type="PANTHER" id="PTHR11113">
    <property type="entry name" value="N-ACETYLGLUCOSAMINE-6-PHOSPHATE DEACETYLASE"/>
    <property type="match status" value="1"/>
</dbReference>
<dbReference type="CDD" id="cd00854">
    <property type="entry name" value="NagA"/>
    <property type="match status" value="1"/>
</dbReference>
<dbReference type="InterPro" id="IPR003764">
    <property type="entry name" value="GlcNAc_6-P_deAcase"/>
</dbReference>
<feature type="domain" description="Amidohydrolase-related" evidence="9">
    <location>
        <begin position="53"/>
        <end position="380"/>
    </location>
</feature>
<dbReference type="RefSeq" id="WP_119086194.1">
    <property type="nucleotide sequence ID" value="NZ_QXIY01000033.1"/>
</dbReference>
<sequence>MKVIIHPYQIFTPYNLLENTAIQIGDGKIIDLIAADKAKFFPDFEYIRLEKLIVTPGLIDVHTHGAWGGDTMDATLESLNKMSNFYASHGVTAFYPTTLAASEIEILKALKNVTQNRNKVAGAQVLGVHLEGPYLSQEFRGAQSPNVLRLPDRNEYKKWFDFDIISLITIAPELAGSQELIEYGVNNGAEFAIGHSAASYEEVIHAADLGVRQATHVFNGMKGLHHREPGTVGGILTDDRIYAQVIADGVHVHPAVVKLIIRAKGFHRTILITDSIRATSLADGNYELGDMIIRVNGGIARTSSGGLAGSTLTLDQAIRNVIKFAQISFQDAITMATYSPAEALRIQDRKGQIRAGADADLTFFDERYQVVATMVKGKLVFGKIK</sequence>
<comment type="cofactor">
    <cofactor evidence="8">
        <name>a divalent metal cation</name>
        <dbReference type="ChEBI" id="CHEBI:60240"/>
    </cofactor>
    <text evidence="8">Binds 1 divalent metal cation per subunit.</text>
</comment>
<comment type="similarity">
    <text evidence="1 5">Belongs to the metallo-dependent hydrolases superfamily. NagA family.</text>
</comment>
<evidence type="ECO:0000313" key="11">
    <source>
        <dbReference type="Proteomes" id="UP000266113"/>
    </source>
</evidence>